<keyword evidence="2" id="KW-1185">Reference proteome</keyword>
<dbReference type="CDD" id="cd10170">
    <property type="entry name" value="ASKHA_NBD_HSP70"/>
    <property type="match status" value="1"/>
</dbReference>
<reference evidence="1 2" key="1">
    <citation type="submission" date="2020-03" db="EMBL/GenBank/DDBJ databases">
        <title>Draft Genome Sequence of Cudoniella acicularis.</title>
        <authorList>
            <person name="Buettner E."/>
            <person name="Kellner H."/>
        </authorList>
    </citation>
    <scope>NUCLEOTIDE SEQUENCE [LARGE SCALE GENOMIC DNA]</scope>
    <source>
        <strain evidence="1 2">DSM 108380</strain>
    </source>
</reference>
<evidence type="ECO:0000313" key="1">
    <source>
        <dbReference type="EMBL" id="KAF4625520.1"/>
    </source>
</evidence>
<dbReference type="Gene3D" id="3.90.640.10">
    <property type="entry name" value="Actin, Chain A, domain 4"/>
    <property type="match status" value="1"/>
</dbReference>
<dbReference type="Proteomes" id="UP000566819">
    <property type="component" value="Unassembled WGS sequence"/>
</dbReference>
<name>A0A8H4R8Q9_9HELO</name>
<sequence length="612" mass="69278">MEVIPQNKPDLVVGIDFGMTYTGVAWTNLQNSIQSLDDWPGLLDAHQVKVPTRFIRGKDNSWGFLVDNDEAEESERIEEFFKIYLDQRSIDIARRNGLQDIPANVAEAQRLTAYFLQQIYQHIKHSIESSTGGSWQNKTVEFNFSMPTTWVSLNVLNNFEEAVRASGFGEENRSKHVVNMGLTEAEAAAVYVASNPQVRFMDGDVLLVCDAGGGTTDLGLVQVENAKLPTLKQVNAVSGVGIGSTLIDNSFELLVQARLDSHPDGNTLSQNLARKIARSTQFQSFKHKFGSAVGDFPEYKFKLDILGLNISQNFSHPGLGIERGRIIFSKAELQALFDTQIRGIVKKIDEQLDWMQTNQPGQQVKYLILSGGLGGSDYVKTRLEGRYGSTDMSIVRSQEPRLSVVKGLVMDRKQKLILGTAALKSRIARASYGVACRQIYDPIRHPGATIEYDAYTKKRWAINQIDWLIKKGDMIDTNTAKEKPFSKKIRPGDPSRQWDTQIIISHNDRDKLPRNLNEAGAHTLCNVQSDLKEVHEKEFELKNKRFWQGRKYYDAIFQMKFLIGPADLKFEIWFNGVKYNRSHEAVKVEWDSAGVSARPSEYYDPDSYERYR</sequence>
<accession>A0A8H4R8Q9</accession>
<comment type="caution">
    <text evidence="1">The sequence shown here is derived from an EMBL/GenBank/DDBJ whole genome shotgun (WGS) entry which is preliminary data.</text>
</comment>
<dbReference type="InterPro" id="IPR043129">
    <property type="entry name" value="ATPase_NBD"/>
</dbReference>
<dbReference type="PANTHER" id="PTHR42749:SF1">
    <property type="entry name" value="CELL SHAPE-DETERMINING PROTEIN MREB"/>
    <property type="match status" value="1"/>
</dbReference>
<dbReference type="OrthoDB" id="2394218at2759"/>
<gene>
    <name evidence="1" type="ORF">G7Y89_g12649</name>
</gene>
<dbReference type="EMBL" id="JAAMPI010001359">
    <property type="protein sequence ID" value="KAF4625520.1"/>
    <property type="molecule type" value="Genomic_DNA"/>
</dbReference>
<proteinExistence type="predicted"/>
<dbReference type="Gene3D" id="3.30.420.40">
    <property type="match status" value="2"/>
</dbReference>
<dbReference type="PANTHER" id="PTHR42749">
    <property type="entry name" value="CELL SHAPE-DETERMINING PROTEIN MREB"/>
    <property type="match status" value="1"/>
</dbReference>
<dbReference type="SUPFAM" id="SSF53067">
    <property type="entry name" value="Actin-like ATPase domain"/>
    <property type="match status" value="2"/>
</dbReference>
<evidence type="ECO:0000313" key="2">
    <source>
        <dbReference type="Proteomes" id="UP000566819"/>
    </source>
</evidence>
<protein>
    <submittedName>
        <fullName evidence="1">Uncharacterized protein</fullName>
    </submittedName>
</protein>
<dbReference type="AlphaFoldDB" id="A0A8H4R8Q9"/>
<organism evidence="1 2">
    <name type="scientific">Cudoniella acicularis</name>
    <dbReference type="NCBI Taxonomy" id="354080"/>
    <lineage>
        <taxon>Eukaryota</taxon>
        <taxon>Fungi</taxon>
        <taxon>Dikarya</taxon>
        <taxon>Ascomycota</taxon>
        <taxon>Pezizomycotina</taxon>
        <taxon>Leotiomycetes</taxon>
        <taxon>Helotiales</taxon>
        <taxon>Tricladiaceae</taxon>
        <taxon>Cudoniella</taxon>
    </lineage>
</organism>